<dbReference type="AlphaFoldDB" id="A0A7J0G4Q0"/>
<dbReference type="Proteomes" id="UP000585474">
    <property type="component" value="Unassembled WGS sequence"/>
</dbReference>
<dbReference type="EMBL" id="BJWL01000017">
    <property type="protein sequence ID" value="GFZ05737.1"/>
    <property type="molecule type" value="Genomic_DNA"/>
</dbReference>
<gene>
    <name evidence="1" type="ORF">Acr_17g0013090</name>
</gene>
<comment type="caution">
    <text evidence="1">The sequence shown here is derived from an EMBL/GenBank/DDBJ whole genome shotgun (WGS) entry which is preliminary data.</text>
</comment>
<sequence>MPKLPHHQPPNPNSRLLACVADFYEFLRGEVPSSAYPCYFLNGSLHWIGVIKLHVDAVTNKGRYHGALGVIAGDHIAQVLRAAWLMDHSLRVLAPQHSSTAVGFPRP</sequence>
<keyword evidence="2" id="KW-1185">Reference proteome</keyword>
<evidence type="ECO:0000313" key="1">
    <source>
        <dbReference type="EMBL" id="GFZ05737.1"/>
    </source>
</evidence>
<proteinExistence type="predicted"/>
<accession>A0A7J0G4Q0</accession>
<organism evidence="1 2">
    <name type="scientific">Actinidia rufa</name>
    <dbReference type="NCBI Taxonomy" id="165716"/>
    <lineage>
        <taxon>Eukaryota</taxon>
        <taxon>Viridiplantae</taxon>
        <taxon>Streptophyta</taxon>
        <taxon>Embryophyta</taxon>
        <taxon>Tracheophyta</taxon>
        <taxon>Spermatophyta</taxon>
        <taxon>Magnoliopsida</taxon>
        <taxon>eudicotyledons</taxon>
        <taxon>Gunneridae</taxon>
        <taxon>Pentapetalae</taxon>
        <taxon>asterids</taxon>
        <taxon>Ericales</taxon>
        <taxon>Actinidiaceae</taxon>
        <taxon>Actinidia</taxon>
    </lineage>
</organism>
<reference evidence="1 2" key="1">
    <citation type="submission" date="2019-07" db="EMBL/GenBank/DDBJ databases">
        <title>De Novo Assembly of kiwifruit Actinidia rufa.</title>
        <authorList>
            <person name="Sugita-Konishi S."/>
            <person name="Sato K."/>
            <person name="Mori E."/>
            <person name="Abe Y."/>
            <person name="Kisaki G."/>
            <person name="Hamano K."/>
            <person name="Suezawa K."/>
            <person name="Otani M."/>
            <person name="Fukuda T."/>
            <person name="Manabe T."/>
            <person name="Gomi K."/>
            <person name="Tabuchi M."/>
            <person name="Akimitsu K."/>
            <person name="Kataoka I."/>
        </authorList>
    </citation>
    <scope>NUCLEOTIDE SEQUENCE [LARGE SCALE GENOMIC DNA]</scope>
    <source>
        <strain evidence="2">cv. Fuchu</strain>
    </source>
</reference>
<evidence type="ECO:0000313" key="2">
    <source>
        <dbReference type="Proteomes" id="UP000585474"/>
    </source>
</evidence>
<protein>
    <submittedName>
        <fullName evidence="1">Uncharacterized protein</fullName>
    </submittedName>
</protein>
<name>A0A7J0G4Q0_9ERIC</name>